<evidence type="ECO:0000256" key="8">
    <source>
        <dbReference type="ARBA" id="ARBA00023209"/>
    </source>
</evidence>
<evidence type="ECO:0000313" key="12">
    <source>
        <dbReference type="Proteomes" id="UP000284219"/>
    </source>
</evidence>
<comment type="similarity">
    <text evidence="10">Belongs to the PlsY family.</text>
</comment>
<dbReference type="GO" id="GO:0005886">
    <property type="term" value="C:plasma membrane"/>
    <property type="evidence" value="ECO:0007669"/>
    <property type="project" value="UniProtKB-SubCell"/>
</dbReference>
<keyword evidence="1 10" id="KW-1003">Cell membrane</keyword>
<feature type="transmembrane region" description="Helical" evidence="10">
    <location>
        <begin position="80"/>
        <end position="100"/>
    </location>
</feature>
<dbReference type="RefSeq" id="WP_120188716.1">
    <property type="nucleotide sequence ID" value="NZ_MCHY01000006.1"/>
</dbReference>
<dbReference type="OrthoDB" id="9777124at2"/>
<protein>
    <recommendedName>
        <fullName evidence="10">Glycerol-3-phosphate acyltransferase</fullName>
    </recommendedName>
    <alternativeName>
        <fullName evidence="10">Acyl-PO4 G3P acyltransferase</fullName>
    </alternativeName>
    <alternativeName>
        <fullName evidence="10">Acyl-phosphate--glycerol-3-phosphate acyltransferase</fullName>
    </alternativeName>
    <alternativeName>
        <fullName evidence="10">G3P acyltransferase</fullName>
        <shortName evidence="10">GPAT</shortName>
        <ecNumber evidence="10">2.3.1.275</ecNumber>
    </alternativeName>
    <alternativeName>
        <fullName evidence="10">Lysophosphatidic acid synthase</fullName>
        <shortName evidence="10">LPA synthase</shortName>
    </alternativeName>
</protein>
<sequence length="196" mass="20382">MIWVAALIGYLLGSISFSFIIAKRVAGIDIRQHGSGNAGATNTLRVLGKGAGILVLLLDALKGIVAVGLASLIADGNATAVALAGLAAILGHNWPVFFGFRGGKGVATTVGVIASLSFFVFIWAVVVTVIVIFLTRYVSLGSLVFFTLAPILMFIHGDPGPYVLTTLAIAALGFVRHHENIARLIKGTENKLGASK</sequence>
<evidence type="ECO:0000256" key="2">
    <source>
        <dbReference type="ARBA" id="ARBA00022516"/>
    </source>
</evidence>
<keyword evidence="7 10" id="KW-0472">Membrane</keyword>
<dbReference type="EMBL" id="MCHY01000006">
    <property type="protein sequence ID" value="RKD26037.1"/>
    <property type="molecule type" value="Genomic_DNA"/>
</dbReference>
<keyword evidence="6 10" id="KW-0443">Lipid metabolism</keyword>
<keyword evidence="2 10" id="KW-0444">Lipid biosynthesis</keyword>
<proteinExistence type="inferred from homology"/>
<comment type="function">
    <text evidence="10">Catalyzes the transfer of an acyl group from acyl-phosphate (acyl-PO(4)) to glycerol-3-phosphate (G3P) to form lysophosphatidic acid (LPA). This enzyme utilizes acyl-phosphate as fatty acyl donor, but not acyl-CoA or acyl-ACP.</text>
</comment>
<evidence type="ECO:0000256" key="1">
    <source>
        <dbReference type="ARBA" id="ARBA00022475"/>
    </source>
</evidence>
<keyword evidence="3 10" id="KW-0808">Transferase</keyword>
<dbReference type="GO" id="GO:0008654">
    <property type="term" value="P:phospholipid biosynthetic process"/>
    <property type="evidence" value="ECO:0007669"/>
    <property type="project" value="UniProtKB-UniRule"/>
</dbReference>
<name>A0A419SP35_9BACL</name>
<dbReference type="GO" id="GO:0043772">
    <property type="term" value="F:acyl-phosphate glycerol-3-phosphate acyltransferase activity"/>
    <property type="evidence" value="ECO:0007669"/>
    <property type="project" value="UniProtKB-UniRule"/>
</dbReference>
<comment type="subunit">
    <text evidence="10">Probably interacts with PlsX.</text>
</comment>
<reference evidence="11 12" key="1">
    <citation type="submission" date="2016-08" db="EMBL/GenBank/DDBJ databases">
        <title>Novel Firmicute Genomes.</title>
        <authorList>
            <person name="Poppleton D.I."/>
            <person name="Gribaldo S."/>
        </authorList>
    </citation>
    <scope>NUCLEOTIDE SEQUENCE [LARGE SCALE GENOMIC DNA]</scope>
    <source>
        <strain evidence="11 12">RAOx-1</strain>
    </source>
</reference>
<dbReference type="SMART" id="SM01207">
    <property type="entry name" value="G3P_acyltransf"/>
    <property type="match status" value="1"/>
</dbReference>
<keyword evidence="8 10" id="KW-0594">Phospholipid biosynthesis</keyword>
<accession>A0A419SP35</accession>
<keyword evidence="4 10" id="KW-0812">Transmembrane</keyword>
<evidence type="ECO:0000256" key="4">
    <source>
        <dbReference type="ARBA" id="ARBA00022692"/>
    </source>
</evidence>
<keyword evidence="5 10" id="KW-1133">Transmembrane helix</keyword>
<dbReference type="UniPathway" id="UPA00085"/>
<comment type="subcellular location">
    <subcellularLocation>
        <location evidence="10">Cell membrane</location>
        <topology evidence="10">Multi-pass membrane protein</topology>
    </subcellularLocation>
</comment>
<dbReference type="InterPro" id="IPR003811">
    <property type="entry name" value="G3P_acylTferase_PlsY"/>
</dbReference>
<comment type="catalytic activity">
    <reaction evidence="10">
        <text>an acyl phosphate + sn-glycerol 3-phosphate = a 1-acyl-sn-glycero-3-phosphate + phosphate</text>
        <dbReference type="Rhea" id="RHEA:34075"/>
        <dbReference type="ChEBI" id="CHEBI:43474"/>
        <dbReference type="ChEBI" id="CHEBI:57597"/>
        <dbReference type="ChEBI" id="CHEBI:57970"/>
        <dbReference type="ChEBI" id="CHEBI:59918"/>
        <dbReference type="EC" id="2.3.1.275"/>
    </reaction>
</comment>
<comment type="caution">
    <text evidence="11">The sequence shown here is derived from an EMBL/GenBank/DDBJ whole genome shotgun (WGS) entry which is preliminary data.</text>
</comment>
<comment type="pathway">
    <text evidence="10">Lipid metabolism; phospholipid metabolism.</text>
</comment>
<keyword evidence="9 10" id="KW-1208">Phospholipid metabolism</keyword>
<evidence type="ECO:0000256" key="3">
    <source>
        <dbReference type="ARBA" id="ARBA00022679"/>
    </source>
</evidence>
<keyword evidence="11" id="KW-0012">Acyltransferase</keyword>
<evidence type="ECO:0000256" key="7">
    <source>
        <dbReference type="ARBA" id="ARBA00023136"/>
    </source>
</evidence>
<dbReference type="Proteomes" id="UP000284219">
    <property type="component" value="Unassembled WGS sequence"/>
</dbReference>
<evidence type="ECO:0000256" key="5">
    <source>
        <dbReference type="ARBA" id="ARBA00022989"/>
    </source>
</evidence>
<evidence type="ECO:0000256" key="10">
    <source>
        <dbReference type="HAMAP-Rule" id="MF_01043"/>
    </source>
</evidence>
<keyword evidence="12" id="KW-1185">Reference proteome</keyword>
<dbReference type="HAMAP" id="MF_01043">
    <property type="entry name" value="PlsY"/>
    <property type="match status" value="1"/>
</dbReference>
<feature type="transmembrane region" description="Helical" evidence="10">
    <location>
        <begin position="161"/>
        <end position="177"/>
    </location>
</feature>
<dbReference type="EC" id="2.3.1.275" evidence="10"/>
<dbReference type="NCBIfam" id="TIGR00023">
    <property type="entry name" value="glycerol-3-phosphate 1-O-acyltransferase PlsY"/>
    <property type="match status" value="1"/>
</dbReference>
<dbReference type="Pfam" id="PF02660">
    <property type="entry name" value="G3P_acyltransf"/>
    <property type="match status" value="1"/>
</dbReference>
<dbReference type="AlphaFoldDB" id="A0A419SP35"/>
<feature type="transmembrane region" description="Helical" evidence="10">
    <location>
        <begin position="51"/>
        <end position="73"/>
    </location>
</feature>
<dbReference type="PANTHER" id="PTHR30309">
    <property type="entry name" value="INNER MEMBRANE PROTEIN YGIH"/>
    <property type="match status" value="1"/>
</dbReference>
<dbReference type="PANTHER" id="PTHR30309:SF0">
    <property type="entry name" value="GLYCEROL-3-PHOSPHATE ACYLTRANSFERASE-RELATED"/>
    <property type="match status" value="1"/>
</dbReference>
<feature type="transmembrane region" description="Helical" evidence="10">
    <location>
        <begin position="106"/>
        <end position="130"/>
    </location>
</feature>
<evidence type="ECO:0000313" key="11">
    <source>
        <dbReference type="EMBL" id="RKD26037.1"/>
    </source>
</evidence>
<gene>
    <name evidence="10" type="primary">plsY</name>
    <name evidence="11" type="ORF">BEP19_01735</name>
</gene>
<evidence type="ECO:0000256" key="6">
    <source>
        <dbReference type="ARBA" id="ARBA00023098"/>
    </source>
</evidence>
<evidence type="ECO:0000256" key="9">
    <source>
        <dbReference type="ARBA" id="ARBA00023264"/>
    </source>
</evidence>
<organism evidence="11 12">
    <name type="scientific">Ammoniphilus oxalaticus</name>
    <dbReference type="NCBI Taxonomy" id="66863"/>
    <lineage>
        <taxon>Bacteria</taxon>
        <taxon>Bacillati</taxon>
        <taxon>Bacillota</taxon>
        <taxon>Bacilli</taxon>
        <taxon>Bacillales</taxon>
        <taxon>Paenibacillaceae</taxon>
        <taxon>Aneurinibacillus group</taxon>
        <taxon>Ammoniphilus</taxon>
    </lineage>
</organism>